<comment type="cofactor">
    <cofactor evidence="1">
        <name>(R)-lipoate</name>
        <dbReference type="ChEBI" id="CHEBI:83088"/>
    </cofactor>
</comment>
<keyword evidence="4" id="KW-0809">Transit peptide</keyword>
<dbReference type="STRING" id="2880.D7FWF4"/>
<dbReference type="GO" id="GO:0043754">
    <property type="term" value="F:dihydrolipoamide branched chain acyltransferase activity"/>
    <property type="evidence" value="ECO:0007669"/>
    <property type="project" value="UniProtKB-EC"/>
</dbReference>
<name>D7FWF4_ECTSI</name>
<dbReference type="PANTHER" id="PTHR43178:SF12">
    <property type="entry name" value="DIHYDROLIPOAMIDE ACETYLTRANSFERASE COMPONENT OF PYRUVATE DEHYDROGENASE COMPLEX"/>
    <property type="match status" value="1"/>
</dbReference>
<evidence type="ECO:0000313" key="11">
    <source>
        <dbReference type="EMBL" id="CBJ32042.1"/>
    </source>
</evidence>
<feature type="region of interest" description="Disordered" evidence="9">
    <location>
        <begin position="59"/>
        <end position="88"/>
    </location>
</feature>
<dbReference type="PANTHER" id="PTHR43178">
    <property type="entry name" value="DIHYDROLIPOAMIDE ACETYLTRANSFERASE COMPONENT OF PYRUVATE DEHYDROGENASE COMPLEX"/>
    <property type="match status" value="1"/>
</dbReference>
<dbReference type="InterPro" id="IPR050743">
    <property type="entry name" value="2-oxoacid_DH_E2_comp"/>
</dbReference>
<keyword evidence="5" id="KW-0012">Acyltransferase</keyword>
<dbReference type="PROSITE" id="PS50968">
    <property type="entry name" value="BIOTINYL_LIPOYL"/>
    <property type="match status" value="1"/>
</dbReference>
<dbReference type="OrthoDB" id="5391403at2759"/>
<dbReference type="EC" id="2.3.1.168" evidence="6"/>
<evidence type="ECO:0000259" key="10">
    <source>
        <dbReference type="PROSITE" id="PS50968"/>
    </source>
</evidence>
<accession>D7FWF4</accession>
<protein>
    <recommendedName>
        <fullName evidence="7">Lipoamide acyltransferase component of branched-chain alpha-keto acid dehydrogenase complex, mitochondrial</fullName>
        <ecNumber evidence="6">2.3.1.168</ecNumber>
    </recommendedName>
    <alternativeName>
        <fullName evidence="8">Branched-chain alpha-keto acid dehydrogenase complex component E2</fullName>
    </alternativeName>
</protein>
<dbReference type="AlphaFoldDB" id="D7FWF4"/>
<dbReference type="GO" id="GO:0031405">
    <property type="term" value="F:lipoic acid binding"/>
    <property type="evidence" value="ECO:0007669"/>
    <property type="project" value="TreeGrafter"/>
</dbReference>
<feature type="compositionally biased region" description="Basic and acidic residues" evidence="9">
    <location>
        <begin position="234"/>
        <end position="245"/>
    </location>
</feature>
<dbReference type="EMBL" id="FN649760">
    <property type="protein sequence ID" value="CBJ32042.1"/>
    <property type="molecule type" value="Genomic_DNA"/>
</dbReference>
<evidence type="ECO:0000256" key="4">
    <source>
        <dbReference type="ARBA" id="ARBA00022946"/>
    </source>
</evidence>
<dbReference type="eggNOG" id="KOG0559">
    <property type="taxonomic scope" value="Eukaryota"/>
</dbReference>
<keyword evidence="2" id="KW-0808">Transferase</keyword>
<evidence type="ECO:0000313" key="12">
    <source>
        <dbReference type="Proteomes" id="UP000002630"/>
    </source>
</evidence>
<evidence type="ECO:0000256" key="7">
    <source>
        <dbReference type="ARBA" id="ARBA00039275"/>
    </source>
</evidence>
<dbReference type="SUPFAM" id="SSF51230">
    <property type="entry name" value="Single hybrid motif"/>
    <property type="match status" value="1"/>
</dbReference>
<keyword evidence="12" id="KW-1185">Reference proteome</keyword>
<dbReference type="InterPro" id="IPR011053">
    <property type="entry name" value="Single_hybrid_motif"/>
</dbReference>
<evidence type="ECO:0000256" key="8">
    <source>
        <dbReference type="ARBA" id="ARBA00042008"/>
    </source>
</evidence>
<sequence length="300" mass="31728">MASIYRTVAPVASARRCISSSALRGQRSHGSSAALVPQRPPAIPAGALLRSSVARAGPPEGVLQLQPGHRRFGTSSSLGSFRGSPPRRGEHVMELPGLGDSISEGTVVEWRKSVGDEVSEDEVIAVVETDKVSVDVQSTHVGVVVKLFAAVDDVVEVGKPLCTIDGDEASVVKARVQAQQDEEDANAPPPKLKKPSLEDAMAGAFMAGADFVAPMKKRHKPLIKFVGKRALLTEKKGKKEEDGLPARHRHSPGALDFSQIVGGAMFGRPAMSEEEMDAVDSGGAEAAPQLRYIDGSRWAS</sequence>
<dbReference type="CDD" id="cd06849">
    <property type="entry name" value="lipoyl_domain"/>
    <property type="match status" value="1"/>
</dbReference>
<dbReference type="GO" id="GO:0016407">
    <property type="term" value="F:acetyltransferase activity"/>
    <property type="evidence" value="ECO:0007669"/>
    <property type="project" value="TreeGrafter"/>
</dbReference>
<proteinExistence type="predicted"/>
<evidence type="ECO:0000256" key="5">
    <source>
        <dbReference type="ARBA" id="ARBA00023315"/>
    </source>
</evidence>
<evidence type="ECO:0000256" key="9">
    <source>
        <dbReference type="SAM" id="MobiDB-lite"/>
    </source>
</evidence>
<dbReference type="InterPro" id="IPR003016">
    <property type="entry name" value="2-oxoA_DH_lipoyl-BS"/>
</dbReference>
<dbReference type="InterPro" id="IPR000089">
    <property type="entry name" value="Biotin_lipoyl"/>
</dbReference>
<reference evidence="11 12" key="1">
    <citation type="journal article" date="2010" name="Nature">
        <title>The Ectocarpus genome and the independent evolution of multicellularity in brown algae.</title>
        <authorList>
            <person name="Cock J.M."/>
            <person name="Sterck L."/>
            <person name="Rouze P."/>
            <person name="Scornet D."/>
            <person name="Allen A.E."/>
            <person name="Amoutzias G."/>
            <person name="Anthouard V."/>
            <person name="Artiguenave F."/>
            <person name="Aury J.M."/>
            <person name="Badger J.H."/>
            <person name="Beszteri B."/>
            <person name="Billiau K."/>
            <person name="Bonnet E."/>
            <person name="Bothwell J.H."/>
            <person name="Bowler C."/>
            <person name="Boyen C."/>
            <person name="Brownlee C."/>
            <person name="Carrano C.J."/>
            <person name="Charrier B."/>
            <person name="Cho G.Y."/>
            <person name="Coelho S.M."/>
            <person name="Collen J."/>
            <person name="Corre E."/>
            <person name="Da Silva C."/>
            <person name="Delage L."/>
            <person name="Delaroque N."/>
            <person name="Dittami S.M."/>
            <person name="Doulbeau S."/>
            <person name="Elias M."/>
            <person name="Farnham G."/>
            <person name="Gachon C.M."/>
            <person name="Gschloessl B."/>
            <person name="Heesch S."/>
            <person name="Jabbari K."/>
            <person name="Jubin C."/>
            <person name="Kawai H."/>
            <person name="Kimura K."/>
            <person name="Kloareg B."/>
            <person name="Kupper F.C."/>
            <person name="Lang D."/>
            <person name="Le Bail A."/>
            <person name="Leblanc C."/>
            <person name="Lerouge P."/>
            <person name="Lohr M."/>
            <person name="Lopez P.J."/>
            <person name="Martens C."/>
            <person name="Maumus F."/>
            <person name="Michel G."/>
            <person name="Miranda-Saavedra D."/>
            <person name="Morales J."/>
            <person name="Moreau H."/>
            <person name="Motomura T."/>
            <person name="Nagasato C."/>
            <person name="Napoli C.A."/>
            <person name="Nelson D.R."/>
            <person name="Nyvall-Collen P."/>
            <person name="Peters A.F."/>
            <person name="Pommier C."/>
            <person name="Potin P."/>
            <person name="Poulain J."/>
            <person name="Quesneville H."/>
            <person name="Read B."/>
            <person name="Rensing S.A."/>
            <person name="Ritter A."/>
            <person name="Rousvoal S."/>
            <person name="Samanta M."/>
            <person name="Samson G."/>
            <person name="Schroeder D.C."/>
            <person name="Segurens B."/>
            <person name="Strittmatter M."/>
            <person name="Tonon T."/>
            <person name="Tregear J.W."/>
            <person name="Valentin K."/>
            <person name="von Dassow P."/>
            <person name="Yamagishi T."/>
            <person name="Van de Peer Y."/>
            <person name="Wincker P."/>
        </authorList>
    </citation>
    <scope>NUCLEOTIDE SEQUENCE [LARGE SCALE GENOMIC DNA]</scope>
    <source>
        <strain evidence="12">Ec32 / CCAP1310/4</strain>
    </source>
</reference>
<dbReference type="GO" id="GO:0005737">
    <property type="term" value="C:cytoplasm"/>
    <property type="evidence" value="ECO:0007669"/>
    <property type="project" value="TreeGrafter"/>
</dbReference>
<evidence type="ECO:0000256" key="1">
    <source>
        <dbReference type="ARBA" id="ARBA00001938"/>
    </source>
</evidence>
<keyword evidence="3" id="KW-0450">Lipoyl</keyword>
<organism evidence="11 12">
    <name type="scientific">Ectocarpus siliculosus</name>
    <name type="common">Brown alga</name>
    <name type="synonym">Conferva siliculosa</name>
    <dbReference type="NCBI Taxonomy" id="2880"/>
    <lineage>
        <taxon>Eukaryota</taxon>
        <taxon>Sar</taxon>
        <taxon>Stramenopiles</taxon>
        <taxon>Ochrophyta</taxon>
        <taxon>PX clade</taxon>
        <taxon>Phaeophyceae</taxon>
        <taxon>Ectocarpales</taxon>
        <taxon>Ectocarpaceae</taxon>
        <taxon>Ectocarpus</taxon>
    </lineage>
</organism>
<feature type="region of interest" description="Disordered" evidence="9">
    <location>
        <begin position="234"/>
        <end position="254"/>
    </location>
</feature>
<evidence type="ECO:0000256" key="6">
    <source>
        <dbReference type="ARBA" id="ARBA00038880"/>
    </source>
</evidence>
<dbReference type="Gene3D" id="2.40.50.100">
    <property type="match status" value="1"/>
</dbReference>
<feature type="domain" description="Lipoyl-binding" evidence="10">
    <location>
        <begin position="90"/>
        <end position="165"/>
    </location>
</feature>
<dbReference type="Proteomes" id="UP000002630">
    <property type="component" value="Unassembled WGS sequence"/>
</dbReference>
<dbReference type="Pfam" id="PF00364">
    <property type="entry name" value="Biotin_lipoyl"/>
    <property type="match status" value="1"/>
</dbReference>
<evidence type="ECO:0000256" key="2">
    <source>
        <dbReference type="ARBA" id="ARBA00022679"/>
    </source>
</evidence>
<gene>
    <name evidence="11" type="ORF">Esi_0305_0003</name>
</gene>
<dbReference type="PROSITE" id="PS00189">
    <property type="entry name" value="LIPOYL"/>
    <property type="match status" value="1"/>
</dbReference>
<evidence type="ECO:0000256" key="3">
    <source>
        <dbReference type="ARBA" id="ARBA00022823"/>
    </source>
</evidence>
<dbReference type="InParanoid" id="D7FWF4"/>